<gene>
    <name evidence="2" type="ORF">HYN43_004970</name>
</gene>
<keyword evidence="1" id="KW-0812">Transmembrane</keyword>
<protein>
    <submittedName>
        <fullName evidence="2">Uncharacterized protein</fullName>
    </submittedName>
</protein>
<evidence type="ECO:0000256" key="1">
    <source>
        <dbReference type="SAM" id="Phobius"/>
    </source>
</evidence>
<organism evidence="2 3">
    <name type="scientific">Mucilaginibacter celer</name>
    <dbReference type="NCBI Taxonomy" id="2305508"/>
    <lineage>
        <taxon>Bacteria</taxon>
        <taxon>Pseudomonadati</taxon>
        <taxon>Bacteroidota</taxon>
        <taxon>Sphingobacteriia</taxon>
        <taxon>Sphingobacteriales</taxon>
        <taxon>Sphingobacteriaceae</taxon>
        <taxon>Mucilaginibacter</taxon>
    </lineage>
</organism>
<feature type="transmembrane region" description="Helical" evidence="1">
    <location>
        <begin position="9"/>
        <end position="28"/>
    </location>
</feature>
<keyword evidence="3" id="KW-1185">Reference proteome</keyword>
<accession>A0A494VTJ5</accession>
<sequence length="105" mass="12157">MPALYRKQLHFNFIGLFIFILMGSTYIIDRVVIFLIRPQVKSFANATFSHSNHQINAYQVTYLAAFIQTYYIIVFVCVALLLWLILSVFKNSSFFYASLGMLLSV</sequence>
<dbReference type="AlphaFoldDB" id="A0A494VTJ5"/>
<evidence type="ECO:0000313" key="3">
    <source>
        <dbReference type="Proteomes" id="UP000270046"/>
    </source>
</evidence>
<name>A0A494VTJ5_9SPHI</name>
<reference evidence="2 3" key="1">
    <citation type="submission" date="2018-10" db="EMBL/GenBank/DDBJ databases">
        <title>Genome sequencing of Mucilaginibacter sp. HYN0043.</title>
        <authorList>
            <person name="Kim M."/>
            <person name="Yi H."/>
        </authorList>
    </citation>
    <scope>NUCLEOTIDE SEQUENCE [LARGE SCALE GENOMIC DNA]</scope>
    <source>
        <strain evidence="2 3">HYN0043</strain>
    </source>
</reference>
<dbReference type="KEGG" id="muh:HYN43_004970"/>
<dbReference type="EMBL" id="CP032869">
    <property type="protein sequence ID" value="AYL94685.1"/>
    <property type="molecule type" value="Genomic_DNA"/>
</dbReference>
<keyword evidence="1" id="KW-0472">Membrane</keyword>
<evidence type="ECO:0000313" key="2">
    <source>
        <dbReference type="EMBL" id="AYL94685.1"/>
    </source>
</evidence>
<feature type="transmembrane region" description="Helical" evidence="1">
    <location>
        <begin position="70"/>
        <end position="89"/>
    </location>
</feature>
<proteinExistence type="predicted"/>
<dbReference type="Proteomes" id="UP000270046">
    <property type="component" value="Chromosome"/>
</dbReference>
<keyword evidence="1" id="KW-1133">Transmembrane helix</keyword>
<dbReference type="RefSeq" id="WP_119408397.1">
    <property type="nucleotide sequence ID" value="NZ_CP032869.1"/>
</dbReference>